<sequence>MSTEPQPNNRQLALFPLPFQGHINPMLQLANILHTKGFKITIIHTHFNSPNQSNYPQFTFKSISDGLSESKNKNLNLDNPNSVINFLNKSCINPLRDCLVKLQEEEPIACVISDALWYFSQSVADSLNLPRIVLRTSSMSCILVYSALLPHIKNCYLKTTIEEEDPIPDLSPITEKDMLKIFNEDCKEGELELIFSMIRTIKAASGIIWNTFKELEEPAFCAITQNICIPTFPLGPFHKYFPASSSSLLEQDRSVMLWLDLQPVRSVVYVSFGSIAQMGKAEFRDMARGLAKSKQRFLWVVRPGSVSGSEWLQSLPKGFIEEVGERGCIVKWAPQQEVLAHPAIGGFWTHNGWNSTLESICEGVPMICSPCSYDQPINARYVTDVWRVGVMLDKGTEEEFGRVMKSVIMEEEGCEIRQRSKYLQEKVNRSMEKGGSAYESLENLVDFIVSL</sequence>
<dbReference type="GO" id="GO:0080043">
    <property type="term" value="F:quercetin 3-O-glucosyltransferase activity"/>
    <property type="evidence" value="ECO:0000318"/>
    <property type="project" value="GO_Central"/>
</dbReference>
<dbReference type="Gramene" id="rna-gnl|WGS:NBSK|LSAT_2X119980_mrna">
    <property type="protein sequence ID" value="cds-PLY90305.1"/>
    <property type="gene ID" value="gene-LSAT_2X119980"/>
</dbReference>
<dbReference type="GO" id="GO:0005737">
    <property type="term" value="C:cytoplasm"/>
    <property type="evidence" value="ECO:0000318"/>
    <property type="project" value="GO_Central"/>
</dbReference>
<dbReference type="FunFam" id="3.40.50.2000:FF:000040">
    <property type="entry name" value="UDP-glycosyltransferase 76C1"/>
    <property type="match status" value="1"/>
</dbReference>
<comment type="caution">
    <text evidence="3">The sequence shown here is derived from an EMBL/GenBank/DDBJ whole genome shotgun (WGS) entry which is preliminary data.</text>
</comment>
<dbReference type="InterPro" id="IPR002213">
    <property type="entry name" value="UDP_glucos_trans"/>
</dbReference>
<protein>
    <recommendedName>
        <fullName evidence="5">UDP-glycosyltransferase</fullName>
    </recommendedName>
</protein>
<evidence type="ECO:0000256" key="1">
    <source>
        <dbReference type="ARBA" id="ARBA00009995"/>
    </source>
</evidence>
<dbReference type="SUPFAM" id="SSF53756">
    <property type="entry name" value="UDP-Glycosyltransferase/glycogen phosphorylase"/>
    <property type="match status" value="1"/>
</dbReference>
<reference evidence="3 4" key="1">
    <citation type="journal article" date="2017" name="Nat. Commun.">
        <title>Genome assembly with in vitro proximity ligation data and whole-genome triplication in lettuce.</title>
        <authorList>
            <person name="Reyes-Chin-Wo S."/>
            <person name="Wang Z."/>
            <person name="Yang X."/>
            <person name="Kozik A."/>
            <person name="Arikit S."/>
            <person name="Song C."/>
            <person name="Xia L."/>
            <person name="Froenicke L."/>
            <person name="Lavelle D.O."/>
            <person name="Truco M.J."/>
            <person name="Xia R."/>
            <person name="Zhu S."/>
            <person name="Xu C."/>
            <person name="Xu H."/>
            <person name="Xu X."/>
            <person name="Cox K."/>
            <person name="Korf I."/>
            <person name="Meyers B.C."/>
            <person name="Michelmore R.W."/>
        </authorList>
    </citation>
    <scope>NUCLEOTIDE SEQUENCE [LARGE SCALE GENOMIC DNA]</scope>
    <source>
        <strain evidence="4">cv. Salinas</strain>
        <tissue evidence="3">Seedlings</tissue>
    </source>
</reference>
<dbReference type="Gene3D" id="3.40.50.2000">
    <property type="entry name" value="Glycogen Phosphorylase B"/>
    <property type="match status" value="2"/>
</dbReference>
<name>A0A9R1XNS7_LACSA</name>
<evidence type="ECO:0000313" key="3">
    <source>
        <dbReference type="EMBL" id="KAJ0221770.1"/>
    </source>
</evidence>
<gene>
    <name evidence="3" type="ORF">LSAT_V11C200094500</name>
</gene>
<comment type="similarity">
    <text evidence="1">Belongs to the UDP-glycosyltransferase family.</text>
</comment>
<keyword evidence="2" id="KW-0808">Transferase</keyword>
<dbReference type="EMBL" id="NBSK02000002">
    <property type="protein sequence ID" value="KAJ0221770.1"/>
    <property type="molecule type" value="Genomic_DNA"/>
</dbReference>
<evidence type="ECO:0000256" key="2">
    <source>
        <dbReference type="ARBA" id="ARBA00022679"/>
    </source>
</evidence>
<dbReference type="Pfam" id="PF00201">
    <property type="entry name" value="UDPGT"/>
    <property type="match status" value="1"/>
</dbReference>
<dbReference type="FunFam" id="3.40.50.2000:FF:000120">
    <property type="entry name" value="UDP-glycosyltransferase 76C1"/>
    <property type="match status" value="1"/>
</dbReference>
<proteinExistence type="inferred from homology"/>
<evidence type="ECO:0008006" key="5">
    <source>
        <dbReference type="Google" id="ProtNLM"/>
    </source>
</evidence>
<organism evidence="3 4">
    <name type="scientific">Lactuca sativa</name>
    <name type="common">Garden lettuce</name>
    <dbReference type="NCBI Taxonomy" id="4236"/>
    <lineage>
        <taxon>Eukaryota</taxon>
        <taxon>Viridiplantae</taxon>
        <taxon>Streptophyta</taxon>
        <taxon>Embryophyta</taxon>
        <taxon>Tracheophyta</taxon>
        <taxon>Spermatophyta</taxon>
        <taxon>Magnoliopsida</taxon>
        <taxon>eudicotyledons</taxon>
        <taxon>Gunneridae</taxon>
        <taxon>Pentapetalae</taxon>
        <taxon>asterids</taxon>
        <taxon>campanulids</taxon>
        <taxon>Asterales</taxon>
        <taxon>Asteraceae</taxon>
        <taxon>Cichorioideae</taxon>
        <taxon>Cichorieae</taxon>
        <taxon>Lactucinae</taxon>
        <taxon>Lactuca</taxon>
    </lineage>
</organism>
<dbReference type="PANTHER" id="PTHR11926:SF1561">
    <property type="entry name" value="CYTOKININ 7-BETA-GLUCOSYLTRANSFERASE"/>
    <property type="match status" value="1"/>
</dbReference>
<dbReference type="Proteomes" id="UP000235145">
    <property type="component" value="Unassembled WGS sequence"/>
</dbReference>
<evidence type="ECO:0000313" key="4">
    <source>
        <dbReference type="Proteomes" id="UP000235145"/>
    </source>
</evidence>
<keyword evidence="4" id="KW-1185">Reference proteome</keyword>
<dbReference type="OrthoDB" id="5835829at2759"/>
<dbReference type="AlphaFoldDB" id="A0A9R1XNS7"/>
<dbReference type="GO" id="GO:0080044">
    <property type="term" value="F:quercetin 7-O-glucosyltransferase activity"/>
    <property type="evidence" value="ECO:0000318"/>
    <property type="project" value="GO_Central"/>
</dbReference>
<dbReference type="PANTHER" id="PTHR11926">
    <property type="entry name" value="GLUCOSYL/GLUCURONOSYL TRANSFERASES"/>
    <property type="match status" value="1"/>
</dbReference>
<accession>A0A9R1XNS7</accession>
<dbReference type="CDD" id="cd03784">
    <property type="entry name" value="GT1_Gtf-like"/>
    <property type="match status" value="1"/>
</dbReference>